<evidence type="ECO:0000256" key="4">
    <source>
        <dbReference type="ARBA" id="ARBA00023136"/>
    </source>
</evidence>
<name>A0ABV4LQJ9_VIBSP</name>
<proteinExistence type="predicted"/>
<dbReference type="PANTHER" id="PTHR37422">
    <property type="entry name" value="TEICHURONIC ACID BIOSYNTHESIS PROTEIN TUAE"/>
    <property type="match status" value="1"/>
</dbReference>
<evidence type="ECO:0000313" key="7">
    <source>
        <dbReference type="EMBL" id="MEZ8180718.1"/>
    </source>
</evidence>
<keyword evidence="8" id="KW-1185">Reference proteome</keyword>
<evidence type="ECO:0000259" key="6">
    <source>
        <dbReference type="Pfam" id="PF04932"/>
    </source>
</evidence>
<dbReference type="InterPro" id="IPR051533">
    <property type="entry name" value="WaaL-like"/>
</dbReference>
<feature type="transmembrane region" description="Helical" evidence="5">
    <location>
        <begin position="87"/>
        <end position="104"/>
    </location>
</feature>
<feature type="transmembrane region" description="Helical" evidence="5">
    <location>
        <begin position="32"/>
        <end position="49"/>
    </location>
</feature>
<evidence type="ECO:0000256" key="3">
    <source>
        <dbReference type="ARBA" id="ARBA00022989"/>
    </source>
</evidence>
<feature type="transmembrane region" description="Helical" evidence="5">
    <location>
        <begin position="61"/>
        <end position="81"/>
    </location>
</feature>
<evidence type="ECO:0000256" key="5">
    <source>
        <dbReference type="SAM" id="Phobius"/>
    </source>
</evidence>
<feature type="transmembrane region" description="Helical" evidence="5">
    <location>
        <begin position="7"/>
        <end position="26"/>
    </location>
</feature>
<comment type="subcellular location">
    <subcellularLocation>
        <location evidence="1">Membrane</location>
        <topology evidence="1">Multi-pass membrane protein</topology>
    </subcellularLocation>
</comment>
<sequence>MIIPTNIRYNASSLLSGVFFSCLLLTGSSYKLAATPLLLIALFSLPWTIRHKNSLEVKAAICALLSYFVVTALSLVVYGGDLGQLDMPTRVIFAAIIMLFISSYSPSIKVIFYSISLGASIAGGLAIYYFISSGDRAFIDNGYMVIQAGGIASSLALLSIVSLIYAKHTQDRTLVLVSTISIILGLSATLLAGARGAWVLLPLIIVCLFYNYRNYFSFRSKAIGMLSIVAIVAFSYPTIEPRISSMISDIHEYQNNDSRTSSGFRLEMWKSATYSAIDKPIFGQGFDGVKQAKKEQVEKGLVDKSVLNYKRAHNQFFEELQTKGLIGLFVMLAFFGVPLYLLWKKVQTSCSRDEQYFFAVAGVVHITSVIGFSLTQHYLAHHSGILYYTIGTAIFFGAAYSKRHKLEVKSS</sequence>
<dbReference type="Proteomes" id="UP001569200">
    <property type="component" value="Unassembled WGS sequence"/>
</dbReference>
<feature type="transmembrane region" description="Helical" evidence="5">
    <location>
        <begin position="355"/>
        <end position="379"/>
    </location>
</feature>
<dbReference type="Pfam" id="PF04932">
    <property type="entry name" value="Wzy_C"/>
    <property type="match status" value="1"/>
</dbReference>
<feature type="transmembrane region" description="Helical" evidence="5">
    <location>
        <begin position="143"/>
        <end position="166"/>
    </location>
</feature>
<keyword evidence="2 5" id="KW-0812">Transmembrane</keyword>
<dbReference type="GO" id="GO:0016874">
    <property type="term" value="F:ligase activity"/>
    <property type="evidence" value="ECO:0007669"/>
    <property type="project" value="UniProtKB-KW"/>
</dbReference>
<dbReference type="InterPro" id="IPR007016">
    <property type="entry name" value="O-antigen_ligase-rel_domated"/>
</dbReference>
<feature type="domain" description="O-antigen ligase-related" evidence="6">
    <location>
        <begin position="181"/>
        <end position="331"/>
    </location>
</feature>
<feature type="transmembrane region" description="Helical" evidence="5">
    <location>
        <begin position="173"/>
        <end position="191"/>
    </location>
</feature>
<organism evidence="7 8">
    <name type="scientific">Vibrio splendidus</name>
    <dbReference type="NCBI Taxonomy" id="29497"/>
    <lineage>
        <taxon>Bacteria</taxon>
        <taxon>Pseudomonadati</taxon>
        <taxon>Pseudomonadota</taxon>
        <taxon>Gammaproteobacteria</taxon>
        <taxon>Vibrionales</taxon>
        <taxon>Vibrionaceae</taxon>
        <taxon>Vibrio</taxon>
    </lineage>
</organism>
<evidence type="ECO:0000256" key="1">
    <source>
        <dbReference type="ARBA" id="ARBA00004141"/>
    </source>
</evidence>
<feature type="transmembrane region" description="Helical" evidence="5">
    <location>
        <begin position="222"/>
        <end position="239"/>
    </location>
</feature>
<reference evidence="7 8" key="1">
    <citation type="submission" date="2024-06" db="EMBL/GenBank/DDBJ databases">
        <authorList>
            <person name="Steensen K."/>
            <person name="Seneca J."/>
            <person name="Bartlau N."/>
            <person name="Yu A.X."/>
            <person name="Polz M.F."/>
        </authorList>
    </citation>
    <scope>NUCLEOTIDE SEQUENCE [LARGE SCALE GENOMIC DNA]</scope>
    <source>
        <strain evidence="7 8">1F145</strain>
    </source>
</reference>
<keyword evidence="7" id="KW-0436">Ligase</keyword>
<evidence type="ECO:0000256" key="2">
    <source>
        <dbReference type="ARBA" id="ARBA00022692"/>
    </source>
</evidence>
<feature type="transmembrane region" description="Helical" evidence="5">
    <location>
        <begin position="197"/>
        <end position="215"/>
    </location>
</feature>
<evidence type="ECO:0000313" key="8">
    <source>
        <dbReference type="Proteomes" id="UP001569200"/>
    </source>
</evidence>
<dbReference type="RefSeq" id="WP_371690761.1">
    <property type="nucleotide sequence ID" value="NZ_JBGONW010000005.1"/>
</dbReference>
<gene>
    <name evidence="7" type="ORF">ACED33_08530</name>
</gene>
<feature type="transmembrane region" description="Helical" evidence="5">
    <location>
        <begin position="385"/>
        <end position="401"/>
    </location>
</feature>
<accession>A0ABV4LQJ9</accession>
<dbReference type="PANTHER" id="PTHR37422:SF17">
    <property type="entry name" value="O-ANTIGEN LIGASE"/>
    <property type="match status" value="1"/>
</dbReference>
<feature type="transmembrane region" description="Helical" evidence="5">
    <location>
        <begin position="111"/>
        <end position="131"/>
    </location>
</feature>
<feature type="transmembrane region" description="Helical" evidence="5">
    <location>
        <begin position="324"/>
        <end position="343"/>
    </location>
</feature>
<keyword evidence="3 5" id="KW-1133">Transmembrane helix</keyword>
<comment type="caution">
    <text evidence="7">The sequence shown here is derived from an EMBL/GenBank/DDBJ whole genome shotgun (WGS) entry which is preliminary data.</text>
</comment>
<dbReference type="EMBL" id="JBGOOW010000006">
    <property type="protein sequence ID" value="MEZ8180718.1"/>
    <property type="molecule type" value="Genomic_DNA"/>
</dbReference>
<keyword evidence="4 5" id="KW-0472">Membrane</keyword>
<protein>
    <submittedName>
        <fullName evidence="7">O-antigen ligase family protein</fullName>
    </submittedName>
</protein>